<evidence type="ECO:0000256" key="6">
    <source>
        <dbReference type="ARBA" id="ARBA00022679"/>
    </source>
</evidence>
<sequence length="337" mass="36122">MKITAAITGVGSYVPDYVLTNQELETMVDTTDEWIMSRTGIQERHILKGEDQGTSVMGINAVEQLLAKTGVAASDIDLLICATTTPDLVFPATANIISAAIGATKAFSFDMQAACSGFMYALATGSQFISTGTYKKVVVVGADKMSSIIDYTDRATCIIFGDGAGAVLLEPNTEGLGLLDQELHSDGNGEQYLHQKAGGSRRPPSAETVAKREHYVYQEGAAVFKFAVKNMADVAAQVAERNGLTAETIDWLVPHQANKRIIDATANRVGIGPEKVMLNIHRYGNTTNGTIPLCLADYEQQLRKGDNLIIAAFGGGFTWGSLYLKWAYDPKPDPSAA</sequence>
<feature type="region of interest" description="ACP-binding" evidence="13">
    <location>
        <begin position="256"/>
        <end position="260"/>
    </location>
</feature>
<dbReference type="InterPro" id="IPR016039">
    <property type="entry name" value="Thiolase-like"/>
</dbReference>
<dbReference type="PANTHER" id="PTHR34069:SF2">
    <property type="entry name" value="BETA-KETOACYL-[ACYL-CARRIER-PROTEIN] SYNTHASE III"/>
    <property type="match status" value="1"/>
</dbReference>
<comment type="subunit">
    <text evidence="13">Homodimer.</text>
</comment>
<dbReference type="CDD" id="cd00830">
    <property type="entry name" value="KAS_III"/>
    <property type="match status" value="1"/>
</dbReference>
<dbReference type="NCBIfam" id="TIGR00747">
    <property type="entry name" value="fabH"/>
    <property type="match status" value="1"/>
</dbReference>
<evidence type="ECO:0000256" key="2">
    <source>
        <dbReference type="ARBA" id="ARBA00008642"/>
    </source>
</evidence>
<evidence type="ECO:0000256" key="1">
    <source>
        <dbReference type="ARBA" id="ARBA00005194"/>
    </source>
</evidence>
<dbReference type="NCBIfam" id="NF006829">
    <property type="entry name" value="PRK09352.1"/>
    <property type="match status" value="1"/>
</dbReference>
<keyword evidence="11 13" id="KW-0012">Acyltransferase</keyword>
<dbReference type="RefSeq" id="WP_135436513.1">
    <property type="nucleotide sequence ID" value="NZ_SRLA01000006.1"/>
</dbReference>
<comment type="pathway">
    <text evidence="1 13">Lipid metabolism; fatty acid biosynthesis.</text>
</comment>
<comment type="function">
    <text evidence="13">Catalyzes the condensation reaction of fatty acid synthesis by the addition to an acyl acceptor of two carbons from malonyl-ACP. Catalyzes the first condensation reaction which initiates fatty acid synthesis and may therefore play a role in governing the total rate of fatty acid production. Possesses both acetoacetyl-ACP synthase and acetyl transacylase activities. Its substrate specificity determines the biosynthesis of branched-chain and/or straight-chain of fatty acids.</text>
</comment>
<dbReference type="EC" id="2.3.1.180" evidence="3 13"/>
<feature type="domain" description="Beta-ketoacyl-[acyl-carrier-protein] synthase III C-terminal" evidence="14">
    <location>
        <begin position="240"/>
        <end position="326"/>
    </location>
</feature>
<dbReference type="Pfam" id="PF08541">
    <property type="entry name" value="ACP_syn_III_C"/>
    <property type="match status" value="1"/>
</dbReference>
<keyword evidence="8 13" id="KW-0443">Lipid metabolism</keyword>
<protein>
    <recommendedName>
        <fullName evidence="3 13">Beta-ketoacyl-[acyl-carrier-protein] synthase III</fullName>
        <shortName evidence="13">Beta-ketoacyl-ACP synthase III</shortName>
        <shortName evidence="13">KAS III</shortName>
        <ecNumber evidence="3 13">2.3.1.180</ecNumber>
    </recommendedName>
    <alternativeName>
        <fullName evidence="13">3-oxoacyl-[acyl-carrier-protein] synthase 3</fullName>
    </alternativeName>
    <alternativeName>
        <fullName evidence="13">3-oxoacyl-[acyl-carrier-protein] synthase III</fullName>
    </alternativeName>
</protein>
<dbReference type="GO" id="GO:0006633">
    <property type="term" value="P:fatty acid biosynthetic process"/>
    <property type="evidence" value="ECO:0007669"/>
    <property type="project" value="UniProtKB-UniRule"/>
</dbReference>
<dbReference type="SUPFAM" id="SSF53901">
    <property type="entry name" value="Thiolase-like"/>
    <property type="match status" value="1"/>
</dbReference>
<dbReference type="InterPro" id="IPR013751">
    <property type="entry name" value="ACP_syn_III_N"/>
</dbReference>
<evidence type="ECO:0000256" key="13">
    <source>
        <dbReference type="HAMAP-Rule" id="MF_01815"/>
    </source>
</evidence>
<evidence type="ECO:0000256" key="5">
    <source>
        <dbReference type="ARBA" id="ARBA00022516"/>
    </source>
</evidence>
<comment type="subcellular location">
    <subcellularLocation>
        <location evidence="13">Cytoplasm</location>
    </subcellularLocation>
</comment>
<dbReference type="FunFam" id="3.40.47.10:FF:000004">
    <property type="entry name" value="3-oxoacyl-[acyl-carrier-protein] synthase 3"/>
    <property type="match status" value="1"/>
</dbReference>
<dbReference type="InterPro" id="IPR004655">
    <property type="entry name" value="FabH"/>
</dbReference>
<feature type="active site" evidence="13">
    <location>
        <position position="115"/>
    </location>
</feature>
<keyword evidence="6 13" id="KW-0808">Transferase</keyword>
<dbReference type="UniPathway" id="UPA00094"/>
<comment type="caution">
    <text evidence="16">The sequence shown here is derived from an EMBL/GenBank/DDBJ whole genome shotgun (WGS) entry which is preliminary data.</text>
</comment>
<dbReference type="PANTHER" id="PTHR34069">
    <property type="entry name" value="3-OXOACYL-[ACYL-CARRIER-PROTEIN] SYNTHASE 3"/>
    <property type="match status" value="1"/>
</dbReference>
<dbReference type="GO" id="GO:0005737">
    <property type="term" value="C:cytoplasm"/>
    <property type="evidence" value="ECO:0007669"/>
    <property type="project" value="UniProtKB-SubCell"/>
</dbReference>
<evidence type="ECO:0000259" key="14">
    <source>
        <dbReference type="Pfam" id="PF08541"/>
    </source>
</evidence>
<keyword evidence="10 13" id="KW-0511">Multifunctional enzyme</keyword>
<dbReference type="GO" id="GO:0004315">
    <property type="term" value="F:3-oxoacyl-[acyl-carrier-protein] synthase activity"/>
    <property type="evidence" value="ECO:0007669"/>
    <property type="project" value="InterPro"/>
</dbReference>
<gene>
    <name evidence="13" type="primary">fabH</name>
    <name evidence="16" type="ORF">EU556_22635</name>
</gene>
<keyword evidence="17" id="KW-1185">Reference proteome</keyword>
<comment type="catalytic activity">
    <reaction evidence="12">
        <text>malonyl-[ACP] + acetyl-CoA + H(+) = 3-oxobutanoyl-[ACP] + CO2 + CoA</text>
        <dbReference type="Rhea" id="RHEA:12080"/>
        <dbReference type="Rhea" id="RHEA-COMP:9623"/>
        <dbReference type="Rhea" id="RHEA-COMP:9625"/>
        <dbReference type="ChEBI" id="CHEBI:15378"/>
        <dbReference type="ChEBI" id="CHEBI:16526"/>
        <dbReference type="ChEBI" id="CHEBI:57287"/>
        <dbReference type="ChEBI" id="CHEBI:57288"/>
        <dbReference type="ChEBI" id="CHEBI:78449"/>
        <dbReference type="ChEBI" id="CHEBI:78450"/>
        <dbReference type="EC" id="2.3.1.180"/>
    </reaction>
    <physiologicalReaction direction="left-to-right" evidence="12">
        <dbReference type="Rhea" id="RHEA:12081"/>
    </physiologicalReaction>
</comment>
<keyword evidence="9 13" id="KW-0275">Fatty acid biosynthesis</keyword>
<accession>A0A4Z0NZD9</accession>
<dbReference type="OrthoDB" id="9815506at2"/>
<dbReference type="Gene3D" id="3.40.47.10">
    <property type="match status" value="1"/>
</dbReference>
<feature type="domain" description="Beta-ketoacyl-[acyl-carrier-protein] synthase III N-terminal" evidence="15">
    <location>
        <begin position="109"/>
        <end position="187"/>
    </location>
</feature>
<dbReference type="GO" id="GO:0033818">
    <property type="term" value="F:beta-ketoacyl-acyl-carrier-protein synthase III activity"/>
    <property type="evidence" value="ECO:0007669"/>
    <property type="project" value="UniProtKB-UniRule"/>
</dbReference>
<name>A0A4Z0NZD9_9BACT</name>
<feature type="active site" evidence="13">
    <location>
        <position position="285"/>
    </location>
</feature>
<dbReference type="GO" id="GO:0044550">
    <property type="term" value="P:secondary metabolite biosynthetic process"/>
    <property type="evidence" value="ECO:0007669"/>
    <property type="project" value="TreeGrafter"/>
</dbReference>
<evidence type="ECO:0000256" key="3">
    <source>
        <dbReference type="ARBA" id="ARBA00012333"/>
    </source>
</evidence>
<evidence type="ECO:0000313" key="16">
    <source>
        <dbReference type="EMBL" id="TGE04071.1"/>
    </source>
</evidence>
<organism evidence="16 17">
    <name type="scientific">Hymenobacter fodinae</name>
    <dbReference type="NCBI Taxonomy" id="2510796"/>
    <lineage>
        <taxon>Bacteria</taxon>
        <taxon>Pseudomonadati</taxon>
        <taxon>Bacteroidota</taxon>
        <taxon>Cytophagia</taxon>
        <taxon>Cytophagales</taxon>
        <taxon>Hymenobacteraceae</taxon>
        <taxon>Hymenobacter</taxon>
    </lineage>
</organism>
<evidence type="ECO:0000256" key="9">
    <source>
        <dbReference type="ARBA" id="ARBA00023160"/>
    </source>
</evidence>
<evidence type="ECO:0000256" key="12">
    <source>
        <dbReference type="ARBA" id="ARBA00051096"/>
    </source>
</evidence>
<evidence type="ECO:0000256" key="4">
    <source>
        <dbReference type="ARBA" id="ARBA00022490"/>
    </source>
</evidence>
<dbReference type="Pfam" id="PF08545">
    <property type="entry name" value="ACP_syn_III"/>
    <property type="match status" value="1"/>
</dbReference>
<dbReference type="EMBL" id="SRLA01000006">
    <property type="protein sequence ID" value="TGE04071.1"/>
    <property type="molecule type" value="Genomic_DNA"/>
</dbReference>
<evidence type="ECO:0000259" key="15">
    <source>
        <dbReference type="Pfam" id="PF08545"/>
    </source>
</evidence>
<dbReference type="HAMAP" id="MF_01815">
    <property type="entry name" value="FabH"/>
    <property type="match status" value="1"/>
</dbReference>
<keyword evidence="5 13" id="KW-0444">Lipid biosynthesis</keyword>
<evidence type="ECO:0000256" key="10">
    <source>
        <dbReference type="ARBA" id="ARBA00023268"/>
    </source>
</evidence>
<dbReference type="InterPro" id="IPR013747">
    <property type="entry name" value="ACP_syn_III_C"/>
</dbReference>
<dbReference type="AlphaFoldDB" id="A0A4Z0NZD9"/>
<feature type="active site" evidence="13">
    <location>
        <position position="255"/>
    </location>
</feature>
<proteinExistence type="inferred from homology"/>
<reference evidence="16 17" key="1">
    <citation type="submission" date="2019-04" db="EMBL/GenBank/DDBJ databases">
        <authorList>
            <person name="Feng G."/>
            <person name="Zhang J."/>
            <person name="Zhu H."/>
        </authorList>
    </citation>
    <scope>NUCLEOTIDE SEQUENCE [LARGE SCALE GENOMIC DNA]</scope>
    <source>
        <strain evidence="16 17">92R-1</strain>
    </source>
</reference>
<dbReference type="Proteomes" id="UP000298337">
    <property type="component" value="Unassembled WGS sequence"/>
</dbReference>
<comment type="domain">
    <text evidence="13">The last Arg residue of the ACP-binding site is essential for the weak association between ACP/AcpP and FabH.</text>
</comment>
<evidence type="ECO:0000313" key="17">
    <source>
        <dbReference type="Proteomes" id="UP000298337"/>
    </source>
</evidence>
<keyword evidence="7 13" id="KW-0276">Fatty acid metabolism</keyword>
<evidence type="ECO:0000256" key="11">
    <source>
        <dbReference type="ARBA" id="ARBA00023315"/>
    </source>
</evidence>
<evidence type="ECO:0000256" key="8">
    <source>
        <dbReference type="ARBA" id="ARBA00023098"/>
    </source>
</evidence>
<keyword evidence="4 13" id="KW-0963">Cytoplasm</keyword>
<comment type="similarity">
    <text evidence="2 13">Belongs to the thiolase-like superfamily. FabH family.</text>
</comment>
<evidence type="ECO:0000256" key="7">
    <source>
        <dbReference type="ARBA" id="ARBA00022832"/>
    </source>
</evidence>